<sequence length="434" mass="47993">MREKLQGFFNRFISNDNGDITQTQRKQRGKLIVILVIVFLVLFILLRFTVNDETTEKERAEKIAGNFKLVDKDEMAKTNWIGSASEDMDLAKKKIDTLTTKNEKLEQELSKMQSILKDLVNEKEKQREEQTKFKNLPPPTPTSSNKLPDLNKVELDDLGRRELYTNFPKPNEGNNFGISQLGEIPQMSEDISVRYTSLEDSLAYINVAPKPEIQKQEAEKKPLHIIPTGSITRAVLLSGFDAPTMTQAKTNPLPILMRVIDTSILPNTWQYDIKDCFITAEGYGDLTSERAYIRTNTLACITDEGKHIEVNFAGSVAGEDGKTGLKGAVVTKQGALLARTLIAGFLQGVGNSFGQTNATTIVSGSGVTSTPTNQTATEAMRSGIFKGLSASAEKLADFYLKMADQISPVIEISAGREITITTTSRVELKTLEES</sequence>
<keyword evidence="2" id="KW-0472">Membrane</keyword>
<keyword evidence="2" id="KW-1133">Transmembrane helix</keyword>
<evidence type="ECO:0000313" key="4">
    <source>
        <dbReference type="Proteomes" id="UP000029920"/>
    </source>
</evidence>
<dbReference type="Proteomes" id="UP000029920">
    <property type="component" value="Unassembled WGS sequence"/>
</dbReference>
<name>A0A4U8UCQ3_9HELI</name>
<evidence type="ECO:0000256" key="1">
    <source>
        <dbReference type="SAM" id="MobiDB-lite"/>
    </source>
</evidence>
<proteinExistence type="predicted"/>
<dbReference type="RefSeq" id="WP_138155308.1">
    <property type="nucleotide sequence ID" value="NZ_JRPC02000038.1"/>
</dbReference>
<feature type="transmembrane region" description="Helical" evidence="2">
    <location>
        <begin position="31"/>
        <end position="50"/>
    </location>
</feature>
<reference evidence="3 4" key="1">
    <citation type="journal article" date="2014" name="Genome Announc.">
        <title>Draft genome sequences of eight enterohepatic helicobacter species isolated from both laboratory and wild rodents.</title>
        <authorList>
            <person name="Sheh A."/>
            <person name="Shen Z."/>
            <person name="Fox J.G."/>
        </authorList>
    </citation>
    <scope>NUCLEOTIDE SEQUENCE [LARGE SCALE GENOMIC DNA]</scope>
    <source>
        <strain evidence="3 4">MIT-03-7007</strain>
    </source>
</reference>
<feature type="region of interest" description="Disordered" evidence="1">
    <location>
        <begin position="124"/>
        <end position="150"/>
    </location>
</feature>
<dbReference type="AlphaFoldDB" id="A0A4U8UCQ3"/>
<keyword evidence="4" id="KW-1185">Reference proteome</keyword>
<comment type="caution">
    <text evidence="3">The sequence shown here is derived from an EMBL/GenBank/DDBJ whole genome shotgun (WGS) entry which is preliminary data.</text>
</comment>
<dbReference type="Pfam" id="PF03743">
    <property type="entry name" value="TrbI"/>
    <property type="match status" value="1"/>
</dbReference>
<organism evidence="3 4">
    <name type="scientific">Helicobacter apodemus</name>
    <dbReference type="NCBI Taxonomy" id="135569"/>
    <lineage>
        <taxon>Bacteria</taxon>
        <taxon>Pseudomonadati</taxon>
        <taxon>Campylobacterota</taxon>
        <taxon>Epsilonproteobacteria</taxon>
        <taxon>Campylobacterales</taxon>
        <taxon>Helicobacteraceae</taxon>
        <taxon>Helicobacter</taxon>
    </lineage>
</organism>
<gene>
    <name evidence="3" type="ORF">LS72_009850</name>
</gene>
<evidence type="ECO:0000256" key="2">
    <source>
        <dbReference type="SAM" id="Phobius"/>
    </source>
</evidence>
<dbReference type="CDD" id="cd16430">
    <property type="entry name" value="TraB"/>
    <property type="match status" value="1"/>
</dbReference>
<accession>A0A4U8UCQ3</accession>
<dbReference type="InterPro" id="IPR005498">
    <property type="entry name" value="T4SS_VirB10/TraB/TrbI"/>
</dbReference>
<protein>
    <submittedName>
        <fullName evidence="3">Conjugal transfer protein TraB</fullName>
    </submittedName>
</protein>
<keyword evidence="2" id="KW-0812">Transmembrane</keyword>
<evidence type="ECO:0000313" key="3">
    <source>
        <dbReference type="EMBL" id="TLE13546.1"/>
    </source>
</evidence>
<dbReference type="EMBL" id="JRPC02000038">
    <property type="protein sequence ID" value="TLE13546.1"/>
    <property type="molecule type" value="Genomic_DNA"/>
</dbReference>